<dbReference type="EMBL" id="JAEHNZ010000003">
    <property type="protein sequence ID" value="MBK0396772.1"/>
    <property type="molecule type" value="Genomic_DNA"/>
</dbReference>
<dbReference type="PROSITE" id="PS51257">
    <property type="entry name" value="PROKAR_LIPOPROTEIN"/>
    <property type="match status" value="1"/>
</dbReference>
<keyword evidence="2" id="KW-1185">Reference proteome</keyword>
<evidence type="ECO:0008006" key="3">
    <source>
        <dbReference type="Google" id="ProtNLM"/>
    </source>
</evidence>
<sequence>MVFRWIVWLLGQGGKWFSGCLIGLGCYLGKAHHRWSVGGSPTSWQTRHTSFNQPFGGEPPRHFRFQPCALRCGITIYTQIKDLDKWIRLPLAWVIVQRFQAA</sequence>
<evidence type="ECO:0000313" key="1">
    <source>
        <dbReference type="EMBL" id="MBK0396772.1"/>
    </source>
</evidence>
<gene>
    <name evidence="1" type="ORF">JDW22_09360</name>
</gene>
<accession>A0ABS1BU54</accession>
<proteinExistence type="predicted"/>
<evidence type="ECO:0000313" key="2">
    <source>
        <dbReference type="Proteomes" id="UP000614058"/>
    </source>
</evidence>
<dbReference type="RefSeq" id="WP_200522839.1">
    <property type="nucleotide sequence ID" value="NZ_JAEHNZ010000003.1"/>
</dbReference>
<comment type="caution">
    <text evidence="1">The sequence shown here is derived from an EMBL/GenBank/DDBJ whole genome shotgun (WGS) entry which is preliminary data.</text>
</comment>
<dbReference type="Proteomes" id="UP000614058">
    <property type="component" value="Unassembled WGS sequence"/>
</dbReference>
<protein>
    <recommendedName>
        <fullName evidence="3">Secreted protein</fullName>
    </recommendedName>
</protein>
<reference evidence="1 2" key="1">
    <citation type="journal article" date="2021" name="Pathogens">
        <title>Isolation and Characterization of Kingella bonacorsii sp. nov., A Novel Kingella Species Detected in a Stable Periodontitis Subject.</title>
        <authorList>
            <person name="Antezack A."/>
            <person name="Boxberger M."/>
            <person name="Rolland C."/>
            <person name="Monnet-Corti V."/>
            <person name="La Scola B."/>
        </authorList>
    </citation>
    <scope>NUCLEOTIDE SEQUENCE [LARGE SCALE GENOMIC DNA]</scope>
    <source>
        <strain evidence="1 2">Marseille-Q4569</strain>
    </source>
</reference>
<organism evidence="1 2">
    <name type="scientific">Kingella bonacorsii</name>
    <dbReference type="NCBI Taxonomy" id="2796361"/>
    <lineage>
        <taxon>Bacteria</taxon>
        <taxon>Pseudomonadati</taxon>
        <taxon>Pseudomonadota</taxon>
        <taxon>Betaproteobacteria</taxon>
        <taxon>Neisseriales</taxon>
        <taxon>Neisseriaceae</taxon>
        <taxon>Kingella</taxon>
    </lineage>
</organism>
<name>A0ABS1BU54_9NEIS</name>